<keyword evidence="3" id="KW-0285">Flavoprotein</keyword>
<dbReference type="Gene3D" id="1.10.8.870">
    <property type="entry name" value="Alpha-glycerophosphate oxidase, cap domain"/>
    <property type="match status" value="1"/>
</dbReference>
<evidence type="ECO:0000313" key="8">
    <source>
        <dbReference type="EMBL" id="MXQ09817.1"/>
    </source>
</evidence>
<comment type="cofactor">
    <cofactor evidence="1">
        <name>FAD</name>
        <dbReference type="ChEBI" id="CHEBI:57692"/>
    </cofactor>
</comment>
<dbReference type="PRINTS" id="PR01001">
    <property type="entry name" value="FADG3PDH"/>
</dbReference>
<reference evidence="8 9" key="1">
    <citation type="submission" date="2019-12" db="EMBL/GenBank/DDBJ databases">
        <authorList>
            <person name="Lee S.D."/>
        </authorList>
    </citation>
    <scope>NUCLEOTIDE SEQUENCE [LARGE SCALE GENOMIC DNA]</scope>
    <source>
        <strain evidence="8 9">GH1-50</strain>
    </source>
</reference>
<dbReference type="GO" id="GO:0046168">
    <property type="term" value="P:glycerol-3-phosphate catabolic process"/>
    <property type="evidence" value="ECO:0007669"/>
    <property type="project" value="TreeGrafter"/>
</dbReference>
<keyword evidence="9" id="KW-1185">Reference proteome</keyword>
<dbReference type="Pfam" id="PF01266">
    <property type="entry name" value="DAO"/>
    <property type="match status" value="1"/>
</dbReference>
<keyword evidence="5" id="KW-0560">Oxidoreductase</keyword>
<accession>A0A7C9MT24</accession>
<dbReference type="InterPro" id="IPR036188">
    <property type="entry name" value="FAD/NAD-bd_sf"/>
</dbReference>
<dbReference type="InterPro" id="IPR006076">
    <property type="entry name" value="FAD-dep_OxRdtase"/>
</dbReference>
<dbReference type="InterPro" id="IPR031656">
    <property type="entry name" value="DAO_C"/>
</dbReference>
<comment type="similarity">
    <text evidence="2">Belongs to the FAD-dependent glycerol-3-phosphate dehydrogenase family.</text>
</comment>
<dbReference type="EMBL" id="WUPT01000006">
    <property type="protein sequence ID" value="MXQ09817.1"/>
    <property type="molecule type" value="Genomic_DNA"/>
</dbReference>
<dbReference type="Gene3D" id="3.50.50.60">
    <property type="entry name" value="FAD/NAD(P)-binding domain"/>
    <property type="match status" value="1"/>
</dbReference>
<dbReference type="InterPro" id="IPR038299">
    <property type="entry name" value="DAO_C_sf"/>
</dbReference>
<evidence type="ECO:0000256" key="1">
    <source>
        <dbReference type="ARBA" id="ARBA00001974"/>
    </source>
</evidence>
<dbReference type="RefSeq" id="WP_160765740.1">
    <property type="nucleotide sequence ID" value="NZ_WUPT01000006.1"/>
</dbReference>
<protein>
    <submittedName>
        <fullName evidence="8">FAD-dependent oxidoreductase</fullName>
    </submittedName>
</protein>
<evidence type="ECO:0000256" key="3">
    <source>
        <dbReference type="ARBA" id="ARBA00022630"/>
    </source>
</evidence>
<dbReference type="Proteomes" id="UP000480350">
    <property type="component" value="Unassembled WGS sequence"/>
</dbReference>
<dbReference type="GO" id="GO:0004368">
    <property type="term" value="F:glycerol-3-phosphate dehydrogenase (quinone) activity"/>
    <property type="evidence" value="ECO:0007669"/>
    <property type="project" value="InterPro"/>
</dbReference>
<sequence length="554" mass="61109">MTAPKEHPTKGPEAGAVYDLVVIGAGINGLGIARDAALRGLRVALVEKEDIGSGTSSWSGRLIHGGLRYLEQGDIRLVRESLREREILFRLAPHIVKPVPLMMPFYRHNRRSHWTIRAAMIAYDVLSFDKSPSNHKVLSRAETLRRFPQMSDDGLDGAAIFYDGQVVWSERLCAEVALQAAAEGCHIFTHCRVDGFTQDGQRLTGVTYTDELTGERHTLQTALAVNAAGPWVDKVLEGQTAGGKRHIGGAKGSHLVVDPFPGAPTDVVYYESRTDGRLVLVIPWGEKILIGTTDKKFDENPDLARADEAEVGYLLSEVNSLIPSANLTEADILYTYSGVRPLPYIPDQSEWKVPRSHVIHDHAPECRGLLSIIGGKLTTYRSLAEETVDEVFQRLGRKAPRCTTHKILFPGARVSDPGAYAARLADTTSVSRETVDRLVSIYGSRAGDILALGTETPALLEVFDDETGAIGAELVFTFENEFCRTLTDALIRRVMVGLNGTCGRDALERAADILARRRGWDDARRRRETQDYTNYIRRFDVPRQHMAAASVAAQ</sequence>
<dbReference type="Pfam" id="PF16901">
    <property type="entry name" value="DAO_C"/>
    <property type="match status" value="1"/>
</dbReference>
<dbReference type="PANTHER" id="PTHR11985">
    <property type="entry name" value="GLYCEROL-3-PHOSPHATE DEHYDROGENASE"/>
    <property type="match status" value="1"/>
</dbReference>
<evidence type="ECO:0000256" key="2">
    <source>
        <dbReference type="ARBA" id="ARBA00007330"/>
    </source>
</evidence>
<evidence type="ECO:0000259" key="6">
    <source>
        <dbReference type="Pfam" id="PF01266"/>
    </source>
</evidence>
<dbReference type="InterPro" id="IPR000447">
    <property type="entry name" value="G3P_DH_FAD-dep"/>
</dbReference>
<evidence type="ECO:0000313" key="9">
    <source>
        <dbReference type="Proteomes" id="UP000480350"/>
    </source>
</evidence>
<name>A0A7C9MT24_9RHOB</name>
<dbReference type="Gene3D" id="3.30.9.10">
    <property type="entry name" value="D-Amino Acid Oxidase, subunit A, domain 2"/>
    <property type="match status" value="1"/>
</dbReference>
<organism evidence="8 9">
    <name type="scientific">Kangsaoukella pontilimi</name>
    <dbReference type="NCBI Taxonomy" id="2691042"/>
    <lineage>
        <taxon>Bacteria</taxon>
        <taxon>Pseudomonadati</taxon>
        <taxon>Pseudomonadota</taxon>
        <taxon>Alphaproteobacteria</taxon>
        <taxon>Rhodobacterales</taxon>
        <taxon>Paracoccaceae</taxon>
        <taxon>Kangsaoukella</taxon>
    </lineage>
</organism>
<evidence type="ECO:0000256" key="4">
    <source>
        <dbReference type="ARBA" id="ARBA00022827"/>
    </source>
</evidence>
<feature type="domain" description="FAD dependent oxidoreductase" evidence="6">
    <location>
        <begin position="19"/>
        <end position="381"/>
    </location>
</feature>
<dbReference type="PANTHER" id="PTHR11985:SF15">
    <property type="entry name" value="GLYCEROL-3-PHOSPHATE DEHYDROGENASE, MITOCHONDRIAL"/>
    <property type="match status" value="1"/>
</dbReference>
<dbReference type="SUPFAM" id="SSF51905">
    <property type="entry name" value="FAD/NAD(P)-binding domain"/>
    <property type="match status" value="1"/>
</dbReference>
<feature type="domain" description="Alpha-glycerophosphate oxidase C-terminal" evidence="7">
    <location>
        <begin position="402"/>
        <end position="525"/>
    </location>
</feature>
<comment type="caution">
    <text evidence="8">The sequence shown here is derived from an EMBL/GenBank/DDBJ whole genome shotgun (WGS) entry which is preliminary data.</text>
</comment>
<evidence type="ECO:0000256" key="5">
    <source>
        <dbReference type="ARBA" id="ARBA00023002"/>
    </source>
</evidence>
<proteinExistence type="inferred from homology"/>
<reference evidence="8 9" key="2">
    <citation type="submission" date="2020-03" db="EMBL/GenBank/DDBJ databases">
        <title>Kangsaoukella pontilimi gen. nov., sp. nov., a new member of the family Rhodobacteraceae isolated from a tidal mudflat.</title>
        <authorList>
            <person name="Kim I.S."/>
        </authorList>
    </citation>
    <scope>NUCLEOTIDE SEQUENCE [LARGE SCALE GENOMIC DNA]</scope>
    <source>
        <strain evidence="8 9">GH1-50</strain>
    </source>
</reference>
<dbReference type="AlphaFoldDB" id="A0A7C9MT24"/>
<evidence type="ECO:0000259" key="7">
    <source>
        <dbReference type="Pfam" id="PF16901"/>
    </source>
</evidence>
<keyword evidence="4" id="KW-0274">FAD</keyword>
<dbReference type="PROSITE" id="PS00978">
    <property type="entry name" value="FAD_G3PDH_2"/>
    <property type="match status" value="1"/>
</dbReference>
<gene>
    <name evidence="8" type="ORF">GQ651_18380</name>
</gene>